<reference evidence="8 9" key="1">
    <citation type="submission" date="2019-07" db="EMBL/GenBank/DDBJ databases">
        <title>Draft genome assembly of a fouling barnacle, Amphibalanus amphitrite (Darwin, 1854): The first reference genome for Thecostraca.</title>
        <authorList>
            <person name="Kim W."/>
        </authorList>
    </citation>
    <scope>NUCLEOTIDE SEQUENCE [LARGE SCALE GENOMIC DNA]</scope>
    <source>
        <strain evidence="8">SNU_AA5</strain>
        <tissue evidence="8">Soma without cirri and trophi</tissue>
    </source>
</reference>
<dbReference type="GO" id="GO:0006397">
    <property type="term" value="P:mRNA processing"/>
    <property type="evidence" value="ECO:0007669"/>
    <property type="project" value="UniProtKB-KW"/>
</dbReference>
<keyword evidence="5" id="KW-0539">Nucleus</keyword>
<feature type="coiled-coil region" evidence="6">
    <location>
        <begin position="52"/>
        <end position="136"/>
    </location>
</feature>
<dbReference type="GO" id="GO:0005634">
    <property type="term" value="C:nucleus"/>
    <property type="evidence" value="ECO:0007669"/>
    <property type="project" value="UniProtKB-SubCell"/>
</dbReference>
<feature type="compositionally biased region" description="Low complexity" evidence="7">
    <location>
        <begin position="372"/>
        <end position="381"/>
    </location>
</feature>
<evidence type="ECO:0000256" key="1">
    <source>
        <dbReference type="ARBA" id="ARBA00004123"/>
    </source>
</evidence>
<keyword evidence="9" id="KW-1185">Reference proteome</keyword>
<feature type="compositionally biased region" description="Basic and acidic residues" evidence="7">
    <location>
        <begin position="275"/>
        <end position="286"/>
    </location>
</feature>
<feature type="compositionally biased region" description="Pro residues" evidence="7">
    <location>
        <begin position="296"/>
        <end position="311"/>
    </location>
</feature>
<dbReference type="AlphaFoldDB" id="A0A6A4WE57"/>
<dbReference type="PANTHER" id="PTHR15217">
    <property type="entry name" value="WILMS' TUMOR 1-ASSOCIATING PROTEIN"/>
    <property type="match status" value="1"/>
</dbReference>
<keyword evidence="4" id="KW-0508">mRNA splicing</keyword>
<evidence type="ECO:0000256" key="6">
    <source>
        <dbReference type="SAM" id="Coils"/>
    </source>
</evidence>
<dbReference type="InterPro" id="IPR033757">
    <property type="entry name" value="WTAP"/>
</dbReference>
<dbReference type="Proteomes" id="UP000440578">
    <property type="component" value="Unassembled WGS sequence"/>
</dbReference>
<dbReference type="GO" id="GO:0008380">
    <property type="term" value="P:RNA splicing"/>
    <property type="evidence" value="ECO:0007669"/>
    <property type="project" value="UniProtKB-KW"/>
</dbReference>
<dbReference type="GO" id="GO:0016556">
    <property type="term" value="P:mRNA modification"/>
    <property type="evidence" value="ECO:0007669"/>
    <property type="project" value="InterPro"/>
</dbReference>
<evidence type="ECO:0000313" key="8">
    <source>
        <dbReference type="EMBL" id="KAF0304263.1"/>
    </source>
</evidence>
<evidence type="ECO:0000256" key="4">
    <source>
        <dbReference type="ARBA" id="ARBA00023187"/>
    </source>
</evidence>
<protein>
    <submittedName>
        <fullName evidence="8">Pre-mRNA-splicing regulator female-lethal(2)D</fullName>
    </submittedName>
</protein>
<sequence>MLMNMGDDGNDVKRVVISEDDLMSINKEALLKIWKRQEKYITSLEQKHLAEVKDLEAKLQTALHDSQRKEDLMVMRLNAKEQELQDYMNQISEMKSSSANSAVRNLLLDPAVNFIIEKLKRELCDTKAKLEETQSELSAWKFTPDSQTGKRLMAKCRLLHQENEELGKVVASGKLAKLETDLALQRNLTEEMKKAQSEMDELVQELDEDMEGMQSTILHLQQQLREAKAQAAAAPSANGVSAQPADDASASASALNGHAEPEAEPDGEQPEPEPEPVKEPAAEPEPRTAVTAGGSPPEPAPPPDKPEPPAAAEPEPADRTSPEPTGRRRRRRAEQPETGASPEPGRTKRRAAAAAAEDSPGRRAKRTRSSDDGGAPAASAD</sequence>
<evidence type="ECO:0000313" key="9">
    <source>
        <dbReference type="Proteomes" id="UP000440578"/>
    </source>
</evidence>
<dbReference type="OrthoDB" id="3366661at2759"/>
<comment type="similarity">
    <text evidence="2">Belongs to the fl(2)d family.</text>
</comment>
<feature type="compositionally biased region" description="Low complexity" evidence="7">
    <location>
        <begin position="229"/>
        <end position="254"/>
    </location>
</feature>
<gene>
    <name evidence="8" type="primary">fl(2)d</name>
    <name evidence="8" type="ORF">FJT64_023896</name>
</gene>
<feature type="compositionally biased region" description="Acidic residues" evidence="7">
    <location>
        <begin position="262"/>
        <end position="274"/>
    </location>
</feature>
<dbReference type="EMBL" id="VIIS01000861">
    <property type="protein sequence ID" value="KAF0304263.1"/>
    <property type="molecule type" value="Genomic_DNA"/>
</dbReference>
<comment type="subcellular location">
    <subcellularLocation>
        <location evidence="1">Nucleus</location>
    </subcellularLocation>
</comment>
<name>A0A6A4WE57_AMPAM</name>
<dbReference type="GO" id="GO:0000381">
    <property type="term" value="P:regulation of alternative mRNA splicing, via spliceosome"/>
    <property type="evidence" value="ECO:0007669"/>
    <property type="project" value="InterPro"/>
</dbReference>
<accession>A0A6A4WE57</accession>
<evidence type="ECO:0000256" key="2">
    <source>
        <dbReference type="ARBA" id="ARBA00010313"/>
    </source>
</evidence>
<keyword evidence="3" id="KW-0507">mRNA processing</keyword>
<organism evidence="8 9">
    <name type="scientific">Amphibalanus amphitrite</name>
    <name type="common">Striped barnacle</name>
    <name type="synonym">Balanus amphitrite</name>
    <dbReference type="NCBI Taxonomy" id="1232801"/>
    <lineage>
        <taxon>Eukaryota</taxon>
        <taxon>Metazoa</taxon>
        <taxon>Ecdysozoa</taxon>
        <taxon>Arthropoda</taxon>
        <taxon>Crustacea</taxon>
        <taxon>Multicrustacea</taxon>
        <taxon>Cirripedia</taxon>
        <taxon>Thoracica</taxon>
        <taxon>Thoracicalcarea</taxon>
        <taxon>Balanomorpha</taxon>
        <taxon>Balanoidea</taxon>
        <taxon>Balanidae</taxon>
        <taxon>Amphibalaninae</taxon>
        <taxon>Amphibalanus</taxon>
    </lineage>
</organism>
<proteinExistence type="inferred from homology"/>
<dbReference type="PANTHER" id="PTHR15217:SF0">
    <property type="entry name" value="PRE-MRNA-SPLICING REGULATOR WTAP"/>
    <property type="match status" value="1"/>
</dbReference>
<evidence type="ECO:0000256" key="7">
    <source>
        <dbReference type="SAM" id="MobiDB-lite"/>
    </source>
</evidence>
<keyword evidence="6" id="KW-0175">Coiled coil</keyword>
<comment type="caution">
    <text evidence="8">The sequence shown here is derived from an EMBL/GenBank/DDBJ whole genome shotgun (WGS) entry which is preliminary data.</text>
</comment>
<evidence type="ECO:0000256" key="3">
    <source>
        <dbReference type="ARBA" id="ARBA00022664"/>
    </source>
</evidence>
<dbReference type="Pfam" id="PF17098">
    <property type="entry name" value="Wtap"/>
    <property type="match status" value="1"/>
</dbReference>
<feature type="region of interest" description="Disordered" evidence="7">
    <location>
        <begin position="229"/>
        <end position="381"/>
    </location>
</feature>
<evidence type="ECO:0000256" key="5">
    <source>
        <dbReference type="ARBA" id="ARBA00023242"/>
    </source>
</evidence>